<organism evidence="1 2">
    <name type="scientific">Polyplosphaeria fusca</name>
    <dbReference type="NCBI Taxonomy" id="682080"/>
    <lineage>
        <taxon>Eukaryota</taxon>
        <taxon>Fungi</taxon>
        <taxon>Dikarya</taxon>
        <taxon>Ascomycota</taxon>
        <taxon>Pezizomycotina</taxon>
        <taxon>Dothideomycetes</taxon>
        <taxon>Pleosporomycetidae</taxon>
        <taxon>Pleosporales</taxon>
        <taxon>Tetraplosphaeriaceae</taxon>
        <taxon>Polyplosphaeria</taxon>
    </lineage>
</organism>
<dbReference type="Proteomes" id="UP000799444">
    <property type="component" value="Unassembled WGS sequence"/>
</dbReference>
<evidence type="ECO:0000313" key="2">
    <source>
        <dbReference type="Proteomes" id="UP000799444"/>
    </source>
</evidence>
<dbReference type="AlphaFoldDB" id="A0A9P4R1I6"/>
<dbReference type="Pfam" id="PF12239">
    <property type="entry name" value="DUF3605"/>
    <property type="match status" value="1"/>
</dbReference>
<gene>
    <name evidence="1" type="ORF">EJ04DRAFT_487671</name>
</gene>
<dbReference type="EMBL" id="ML996114">
    <property type="protein sequence ID" value="KAF2737703.1"/>
    <property type="molecule type" value="Genomic_DNA"/>
</dbReference>
<sequence length="221" mass="26331">MPHEEPLPFWLVNVPRDQWPSECPEFLKECGEKDRRIIGTPDTEFTRLTWDEVTEFTRINRVDKFHRVPSDLRRYRQYTHRLVKEYGSIMNFIVNERLSWTTVTPKGRPFEFEDDVKILCNDWPYGLDPKIVHLVIWTKFDLEDEPGTDELTPVARKEIEDFVHKTFCTNVKPEHVIWFKNWRSLKSVHAVEHFHVMLYDPDADFIKTITNGDVPMADKVA</sequence>
<reference evidence="1" key="1">
    <citation type="journal article" date="2020" name="Stud. Mycol.">
        <title>101 Dothideomycetes genomes: a test case for predicting lifestyles and emergence of pathogens.</title>
        <authorList>
            <person name="Haridas S."/>
            <person name="Albert R."/>
            <person name="Binder M."/>
            <person name="Bloem J."/>
            <person name="Labutti K."/>
            <person name="Salamov A."/>
            <person name="Andreopoulos B."/>
            <person name="Baker S."/>
            <person name="Barry K."/>
            <person name="Bills G."/>
            <person name="Bluhm B."/>
            <person name="Cannon C."/>
            <person name="Castanera R."/>
            <person name="Culley D."/>
            <person name="Daum C."/>
            <person name="Ezra D."/>
            <person name="Gonzalez J."/>
            <person name="Henrissat B."/>
            <person name="Kuo A."/>
            <person name="Liang C."/>
            <person name="Lipzen A."/>
            <person name="Lutzoni F."/>
            <person name="Magnuson J."/>
            <person name="Mondo S."/>
            <person name="Nolan M."/>
            <person name="Ohm R."/>
            <person name="Pangilinan J."/>
            <person name="Park H.-J."/>
            <person name="Ramirez L."/>
            <person name="Alfaro M."/>
            <person name="Sun H."/>
            <person name="Tritt A."/>
            <person name="Yoshinaga Y."/>
            <person name="Zwiers L.-H."/>
            <person name="Turgeon B."/>
            <person name="Goodwin S."/>
            <person name="Spatafora J."/>
            <person name="Crous P."/>
            <person name="Grigoriev I."/>
        </authorList>
    </citation>
    <scope>NUCLEOTIDE SEQUENCE</scope>
    <source>
        <strain evidence="1">CBS 125425</strain>
    </source>
</reference>
<dbReference type="GO" id="GO:0006044">
    <property type="term" value="P:N-acetylglucosamine metabolic process"/>
    <property type="evidence" value="ECO:0007669"/>
    <property type="project" value="TreeGrafter"/>
</dbReference>
<evidence type="ECO:0008006" key="3">
    <source>
        <dbReference type="Google" id="ProtNLM"/>
    </source>
</evidence>
<dbReference type="PANTHER" id="PTHR35020:SF4">
    <property type="entry name" value="N-ACETYLGLUCOSAMINE-INDUCED PROTEIN 1"/>
    <property type="match status" value="1"/>
</dbReference>
<dbReference type="GO" id="GO:0005737">
    <property type="term" value="C:cytoplasm"/>
    <property type="evidence" value="ECO:0007669"/>
    <property type="project" value="TreeGrafter"/>
</dbReference>
<comment type="caution">
    <text evidence="1">The sequence shown here is derived from an EMBL/GenBank/DDBJ whole genome shotgun (WGS) entry which is preliminary data.</text>
</comment>
<evidence type="ECO:0000313" key="1">
    <source>
        <dbReference type="EMBL" id="KAF2737703.1"/>
    </source>
</evidence>
<dbReference type="PANTHER" id="PTHR35020">
    <property type="entry name" value="N-ACETYLGLUCOSAMINE-INDUCED PROTEIN 1"/>
    <property type="match status" value="1"/>
</dbReference>
<dbReference type="InterPro" id="IPR022036">
    <property type="entry name" value="DUF3605"/>
</dbReference>
<protein>
    <recommendedName>
        <fullName evidence="3">N-acetylglucosamine-induced protein 1</fullName>
    </recommendedName>
</protein>
<accession>A0A9P4R1I6</accession>
<dbReference type="OrthoDB" id="10053431at2759"/>
<name>A0A9P4R1I6_9PLEO</name>
<proteinExistence type="predicted"/>
<keyword evidence="2" id="KW-1185">Reference proteome</keyword>